<sequence length="140" mass="15763">MGHFPFLRPAATLSSYNSHITFITVHLAVSIAESNHLSNHPKIDRLPFHLPPPEIRAHQRGPVFHLHGAHQNLRPPSFAVLLPLYYHRRFSGHLQPRPFSCLPTTCLPIFANHDLGQIVHPHDQSPTAKAGSNYMSSYIC</sequence>
<evidence type="ECO:0000313" key="1">
    <source>
        <dbReference type="EMBL" id="GER40065.1"/>
    </source>
</evidence>
<gene>
    <name evidence="1" type="ORF">STAS_16715</name>
</gene>
<dbReference type="AlphaFoldDB" id="A0A5A7Q4F3"/>
<dbReference type="Proteomes" id="UP000325081">
    <property type="component" value="Unassembled WGS sequence"/>
</dbReference>
<evidence type="ECO:0000313" key="2">
    <source>
        <dbReference type="Proteomes" id="UP000325081"/>
    </source>
</evidence>
<dbReference type="EMBL" id="BKCP01005816">
    <property type="protein sequence ID" value="GER40065.1"/>
    <property type="molecule type" value="Genomic_DNA"/>
</dbReference>
<name>A0A5A7Q4F3_STRAF</name>
<organism evidence="1 2">
    <name type="scientific">Striga asiatica</name>
    <name type="common">Asiatic witchweed</name>
    <name type="synonym">Buchnera asiatica</name>
    <dbReference type="NCBI Taxonomy" id="4170"/>
    <lineage>
        <taxon>Eukaryota</taxon>
        <taxon>Viridiplantae</taxon>
        <taxon>Streptophyta</taxon>
        <taxon>Embryophyta</taxon>
        <taxon>Tracheophyta</taxon>
        <taxon>Spermatophyta</taxon>
        <taxon>Magnoliopsida</taxon>
        <taxon>eudicotyledons</taxon>
        <taxon>Gunneridae</taxon>
        <taxon>Pentapetalae</taxon>
        <taxon>asterids</taxon>
        <taxon>lamiids</taxon>
        <taxon>Lamiales</taxon>
        <taxon>Orobanchaceae</taxon>
        <taxon>Buchnereae</taxon>
        <taxon>Striga</taxon>
    </lineage>
</organism>
<protein>
    <submittedName>
        <fullName evidence="1">GTPase Der</fullName>
    </submittedName>
</protein>
<comment type="caution">
    <text evidence="1">The sequence shown here is derived from an EMBL/GenBank/DDBJ whole genome shotgun (WGS) entry which is preliminary data.</text>
</comment>
<accession>A0A5A7Q4F3</accession>
<proteinExistence type="predicted"/>
<keyword evidence="2" id="KW-1185">Reference proteome</keyword>
<reference evidence="2" key="1">
    <citation type="journal article" date="2019" name="Curr. Biol.">
        <title>Genome Sequence of Striga asiatica Provides Insight into the Evolution of Plant Parasitism.</title>
        <authorList>
            <person name="Yoshida S."/>
            <person name="Kim S."/>
            <person name="Wafula E.K."/>
            <person name="Tanskanen J."/>
            <person name="Kim Y.M."/>
            <person name="Honaas L."/>
            <person name="Yang Z."/>
            <person name="Spallek T."/>
            <person name="Conn C.E."/>
            <person name="Ichihashi Y."/>
            <person name="Cheong K."/>
            <person name="Cui S."/>
            <person name="Der J.P."/>
            <person name="Gundlach H."/>
            <person name="Jiao Y."/>
            <person name="Hori C."/>
            <person name="Ishida J.K."/>
            <person name="Kasahara H."/>
            <person name="Kiba T."/>
            <person name="Kim M.S."/>
            <person name="Koo N."/>
            <person name="Laohavisit A."/>
            <person name="Lee Y.H."/>
            <person name="Lumba S."/>
            <person name="McCourt P."/>
            <person name="Mortimer J.C."/>
            <person name="Mutuku J.M."/>
            <person name="Nomura T."/>
            <person name="Sasaki-Sekimoto Y."/>
            <person name="Seto Y."/>
            <person name="Wang Y."/>
            <person name="Wakatake T."/>
            <person name="Sakakibara H."/>
            <person name="Demura T."/>
            <person name="Yamaguchi S."/>
            <person name="Yoneyama K."/>
            <person name="Manabe R.I."/>
            <person name="Nelson D.C."/>
            <person name="Schulman A.H."/>
            <person name="Timko M.P."/>
            <person name="dePamphilis C.W."/>
            <person name="Choi D."/>
            <person name="Shirasu K."/>
        </authorList>
    </citation>
    <scope>NUCLEOTIDE SEQUENCE [LARGE SCALE GENOMIC DNA]</scope>
    <source>
        <strain evidence="2">cv. UVA1</strain>
    </source>
</reference>